<reference evidence="1" key="1">
    <citation type="submission" date="2024-09" db="EMBL/GenBank/DDBJ databases">
        <title>Black Yeasts Isolated from many extreme environments.</title>
        <authorList>
            <person name="Coleine C."/>
            <person name="Stajich J.E."/>
            <person name="Selbmann L."/>
        </authorList>
    </citation>
    <scope>NUCLEOTIDE SEQUENCE</scope>
    <source>
        <strain evidence="1">CCFEE 5737</strain>
    </source>
</reference>
<dbReference type="Proteomes" id="UP001186974">
    <property type="component" value="Unassembled WGS sequence"/>
</dbReference>
<keyword evidence="2" id="KW-1185">Reference proteome</keyword>
<dbReference type="EMBL" id="JAWDJW010005596">
    <property type="protein sequence ID" value="KAK3067173.1"/>
    <property type="molecule type" value="Genomic_DNA"/>
</dbReference>
<evidence type="ECO:0000313" key="2">
    <source>
        <dbReference type="Proteomes" id="UP001186974"/>
    </source>
</evidence>
<name>A0ACC3DF39_9PEZI</name>
<protein>
    <submittedName>
        <fullName evidence="1">Uncharacterized protein</fullName>
    </submittedName>
</protein>
<proteinExistence type="predicted"/>
<comment type="caution">
    <text evidence="1">The sequence shown here is derived from an EMBL/GenBank/DDBJ whole genome shotgun (WGS) entry which is preliminary data.</text>
</comment>
<sequence>MLFPVFQLALCALFRPSVSQGSMDDYERVAGYEKLIGNARGYATPAITPRWLPDGDAFWYRRDLPDGTSKFVFVDATTGGKRPAFDQKKLVALLSSKLGVEVNPDELPFTWIDPARDGSWVRFRVEDKIWQYGKNGSLTPTYGMMSNAPTVKPMPVEFPSAGQGEQVRLTFINESKKPISLFWISTEGTPTAYGSVEAGKSKTQNTYAGHVWRVTDATNKKIASYLAPNDEAQVVVDDTTGLTKVQSPEDQSKQRNVTAAQDAPYDVFVRGYNVWLREGSGRETKISNNGNAGNPYSP</sequence>
<evidence type="ECO:0000313" key="1">
    <source>
        <dbReference type="EMBL" id="KAK3067173.1"/>
    </source>
</evidence>
<gene>
    <name evidence="1" type="ORF">LTS18_001270</name>
</gene>
<accession>A0ACC3DF39</accession>
<feature type="non-terminal residue" evidence="1">
    <location>
        <position position="298"/>
    </location>
</feature>
<organism evidence="1 2">
    <name type="scientific">Coniosporium uncinatum</name>
    <dbReference type="NCBI Taxonomy" id="93489"/>
    <lineage>
        <taxon>Eukaryota</taxon>
        <taxon>Fungi</taxon>
        <taxon>Dikarya</taxon>
        <taxon>Ascomycota</taxon>
        <taxon>Pezizomycotina</taxon>
        <taxon>Dothideomycetes</taxon>
        <taxon>Dothideomycetes incertae sedis</taxon>
        <taxon>Coniosporium</taxon>
    </lineage>
</organism>